<dbReference type="Proteomes" id="UP001059596">
    <property type="component" value="Unassembled WGS sequence"/>
</dbReference>
<evidence type="ECO:0000313" key="1">
    <source>
        <dbReference type="EMBL" id="KAI8040360.1"/>
    </source>
</evidence>
<protein>
    <submittedName>
        <fullName evidence="1">Uncharacterized protein</fullName>
    </submittedName>
</protein>
<sequence>RSVGDKPAKLRVDRAAVSVSVCCSFCISVSETALLQSQSLPLP</sequence>
<gene>
    <name evidence="1" type="ORF">M5D96_006300</name>
</gene>
<accession>A0A9P9YNP2</accession>
<proteinExistence type="predicted"/>
<keyword evidence="2" id="KW-1185">Reference proteome</keyword>
<feature type="non-terminal residue" evidence="1">
    <location>
        <position position="1"/>
    </location>
</feature>
<organism evidence="1 2">
    <name type="scientific">Drosophila gunungcola</name>
    <name type="common">fruit fly</name>
    <dbReference type="NCBI Taxonomy" id="103775"/>
    <lineage>
        <taxon>Eukaryota</taxon>
        <taxon>Metazoa</taxon>
        <taxon>Ecdysozoa</taxon>
        <taxon>Arthropoda</taxon>
        <taxon>Hexapoda</taxon>
        <taxon>Insecta</taxon>
        <taxon>Pterygota</taxon>
        <taxon>Neoptera</taxon>
        <taxon>Endopterygota</taxon>
        <taxon>Diptera</taxon>
        <taxon>Brachycera</taxon>
        <taxon>Muscomorpha</taxon>
        <taxon>Ephydroidea</taxon>
        <taxon>Drosophilidae</taxon>
        <taxon>Drosophila</taxon>
        <taxon>Sophophora</taxon>
    </lineage>
</organism>
<name>A0A9P9YNP2_9MUSC</name>
<reference evidence="1" key="1">
    <citation type="journal article" date="2023" name="Genome Biol. Evol.">
        <title>Long-read-based Genome Assembly of Drosophila gunungcola Reveals Fewer Chemosensory Genes in Flower-breeding Species.</title>
        <authorList>
            <person name="Negi A."/>
            <person name="Liao B.Y."/>
            <person name="Yeh S.D."/>
        </authorList>
    </citation>
    <scope>NUCLEOTIDE SEQUENCE</scope>
    <source>
        <strain evidence="1">Sukarami</strain>
    </source>
</reference>
<evidence type="ECO:0000313" key="2">
    <source>
        <dbReference type="Proteomes" id="UP001059596"/>
    </source>
</evidence>
<comment type="caution">
    <text evidence="1">The sequence shown here is derived from an EMBL/GenBank/DDBJ whole genome shotgun (WGS) entry which is preliminary data.</text>
</comment>
<feature type="non-terminal residue" evidence="1">
    <location>
        <position position="43"/>
    </location>
</feature>
<dbReference type="AlphaFoldDB" id="A0A9P9YNP2"/>
<dbReference type="EMBL" id="JAMKOV010000004">
    <property type="protein sequence ID" value="KAI8040360.1"/>
    <property type="molecule type" value="Genomic_DNA"/>
</dbReference>